<dbReference type="Gene3D" id="1.10.3210.10">
    <property type="entry name" value="Hypothetical protein af1432"/>
    <property type="match status" value="1"/>
</dbReference>
<accession>X1UPS1</accession>
<reference evidence="2" key="1">
    <citation type="journal article" date="2014" name="Front. Microbiol.">
        <title>High frequency of phylogenetically diverse reductive dehalogenase-homologous genes in deep subseafloor sedimentary metagenomes.</title>
        <authorList>
            <person name="Kawai M."/>
            <person name="Futagami T."/>
            <person name="Toyoda A."/>
            <person name="Takaki Y."/>
            <person name="Nishi S."/>
            <person name="Hori S."/>
            <person name="Arai W."/>
            <person name="Tsubouchi T."/>
            <person name="Morono Y."/>
            <person name="Uchiyama I."/>
            <person name="Ito T."/>
            <person name="Fujiyama A."/>
            <person name="Inagaki F."/>
            <person name="Takami H."/>
        </authorList>
    </citation>
    <scope>NUCLEOTIDE SEQUENCE</scope>
    <source>
        <strain evidence="2">Expedition CK06-06</strain>
    </source>
</reference>
<dbReference type="InterPro" id="IPR006674">
    <property type="entry name" value="HD_domain"/>
</dbReference>
<feature type="non-terminal residue" evidence="2">
    <location>
        <position position="95"/>
    </location>
</feature>
<organism evidence="2">
    <name type="scientific">marine sediment metagenome</name>
    <dbReference type="NCBI Taxonomy" id="412755"/>
    <lineage>
        <taxon>unclassified sequences</taxon>
        <taxon>metagenomes</taxon>
        <taxon>ecological metagenomes</taxon>
    </lineage>
</organism>
<evidence type="ECO:0000313" key="2">
    <source>
        <dbReference type="EMBL" id="GAI94369.1"/>
    </source>
</evidence>
<dbReference type="SUPFAM" id="SSF109604">
    <property type="entry name" value="HD-domain/PDEase-like"/>
    <property type="match status" value="1"/>
</dbReference>
<evidence type="ECO:0000259" key="1">
    <source>
        <dbReference type="Pfam" id="PF01966"/>
    </source>
</evidence>
<comment type="caution">
    <text evidence="2">The sequence shown here is derived from an EMBL/GenBank/DDBJ whole genome shotgun (WGS) entry which is preliminary data.</text>
</comment>
<sequence>MRAQIEALKAAIGRLPRGLAEHVERVVAEADRLAAGLKELDREQVELAAWGHDIARALSRRELLARARGFGLEVSPVEEEAPILLHGPVGAEILR</sequence>
<gene>
    <name evidence="2" type="ORF">S12H4_32933</name>
</gene>
<protein>
    <recommendedName>
        <fullName evidence="1">HD domain-containing protein</fullName>
    </recommendedName>
</protein>
<name>X1UPS1_9ZZZZ</name>
<dbReference type="Pfam" id="PF01966">
    <property type="entry name" value="HD"/>
    <property type="match status" value="1"/>
</dbReference>
<feature type="domain" description="HD" evidence="1">
    <location>
        <begin position="20"/>
        <end position="95"/>
    </location>
</feature>
<proteinExistence type="predicted"/>
<dbReference type="AlphaFoldDB" id="X1UPS1"/>
<dbReference type="EMBL" id="BARW01019357">
    <property type="protein sequence ID" value="GAI94369.1"/>
    <property type="molecule type" value="Genomic_DNA"/>
</dbReference>